<dbReference type="Pfam" id="PF22482">
    <property type="entry name" value="AsnC_trans_reg_3"/>
    <property type="match status" value="1"/>
</dbReference>
<sequence length="157" mass="17177">MVNGSRPQQVELDEIDKAIIRVLQVDGRIAYSKLGPQVGLSRAAARQRVQRLIDSGAIEVVAVSEPLKMGFDVQAMIGINVDGDLQEVASALAAVEEVVYVVLSAGRYDILVEVLGRDPGELLRILNDVIRRTPGVRSTELFTYLKIEKVTYSWGAV</sequence>
<dbReference type="PANTHER" id="PTHR30154:SF34">
    <property type="entry name" value="TRANSCRIPTIONAL REGULATOR AZLB"/>
    <property type="match status" value="1"/>
</dbReference>
<evidence type="ECO:0000256" key="3">
    <source>
        <dbReference type="ARBA" id="ARBA00023163"/>
    </source>
</evidence>
<evidence type="ECO:0000256" key="2">
    <source>
        <dbReference type="ARBA" id="ARBA00023125"/>
    </source>
</evidence>
<dbReference type="GO" id="GO:0043200">
    <property type="term" value="P:response to amino acid"/>
    <property type="evidence" value="ECO:0007669"/>
    <property type="project" value="TreeGrafter"/>
</dbReference>
<dbReference type="InterPro" id="IPR000485">
    <property type="entry name" value="AsnC-type_HTH_dom"/>
</dbReference>
<dbReference type="PROSITE" id="PS50956">
    <property type="entry name" value="HTH_ASNC_2"/>
    <property type="match status" value="1"/>
</dbReference>
<keyword evidence="1" id="KW-0805">Transcription regulation</keyword>
<keyword evidence="6" id="KW-1185">Reference proteome</keyword>
<dbReference type="GO" id="GO:0005829">
    <property type="term" value="C:cytosol"/>
    <property type="evidence" value="ECO:0007669"/>
    <property type="project" value="TreeGrafter"/>
</dbReference>
<keyword evidence="3" id="KW-0804">Transcription</keyword>
<dbReference type="PRINTS" id="PR00033">
    <property type="entry name" value="HTHASNC"/>
</dbReference>
<accession>A0A1H5PE53</accession>
<organism evidence="5 6">
    <name type="scientific">Jiangella alba</name>
    <dbReference type="NCBI Taxonomy" id="561176"/>
    <lineage>
        <taxon>Bacteria</taxon>
        <taxon>Bacillati</taxon>
        <taxon>Actinomycetota</taxon>
        <taxon>Actinomycetes</taxon>
        <taxon>Jiangellales</taxon>
        <taxon>Jiangellaceae</taxon>
        <taxon>Jiangella</taxon>
    </lineage>
</organism>
<dbReference type="Proteomes" id="UP000181980">
    <property type="component" value="Unassembled WGS sequence"/>
</dbReference>
<evidence type="ECO:0000259" key="4">
    <source>
        <dbReference type="PROSITE" id="PS50956"/>
    </source>
</evidence>
<reference evidence="6" key="1">
    <citation type="submission" date="2016-10" db="EMBL/GenBank/DDBJ databases">
        <authorList>
            <person name="Varghese N."/>
            <person name="Submissions S."/>
        </authorList>
    </citation>
    <scope>NUCLEOTIDE SEQUENCE [LARGE SCALE GENOMIC DNA]</scope>
    <source>
        <strain evidence="6">DSM 45237</strain>
    </source>
</reference>
<dbReference type="InterPro" id="IPR036390">
    <property type="entry name" value="WH_DNA-bd_sf"/>
</dbReference>
<protein>
    <submittedName>
        <fullName evidence="5">Lrp/AsnC family transcriptional regulator, regulator for asnA, asnC and gidA</fullName>
    </submittedName>
</protein>
<dbReference type="AlphaFoldDB" id="A0A1H5PE53"/>
<evidence type="ECO:0000313" key="5">
    <source>
        <dbReference type="EMBL" id="SEF11894.1"/>
    </source>
</evidence>
<dbReference type="InterPro" id="IPR054609">
    <property type="entry name" value="PF0864-like_C"/>
</dbReference>
<dbReference type="InterPro" id="IPR019888">
    <property type="entry name" value="Tscrpt_reg_AsnC-like"/>
</dbReference>
<dbReference type="RefSeq" id="WP_069109897.1">
    <property type="nucleotide sequence ID" value="NZ_FNUC01000004.1"/>
</dbReference>
<dbReference type="SMART" id="SM00344">
    <property type="entry name" value="HTH_ASNC"/>
    <property type="match status" value="1"/>
</dbReference>
<dbReference type="SUPFAM" id="SSF54909">
    <property type="entry name" value="Dimeric alpha+beta barrel"/>
    <property type="match status" value="1"/>
</dbReference>
<dbReference type="GO" id="GO:0043565">
    <property type="term" value="F:sequence-specific DNA binding"/>
    <property type="evidence" value="ECO:0007669"/>
    <property type="project" value="InterPro"/>
</dbReference>
<dbReference type="Gene3D" id="3.30.70.920">
    <property type="match status" value="1"/>
</dbReference>
<dbReference type="STRING" id="561176.SAMN04488561_4140"/>
<name>A0A1H5PE53_9ACTN</name>
<dbReference type="PANTHER" id="PTHR30154">
    <property type="entry name" value="LEUCINE-RESPONSIVE REGULATORY PROTEIN"/>
    <property type="match status" value="1"/>
</dbReference>
<dbReference type="SUPFAM" id="SSF46785">
    <property type="entry name" value="Winged helix' DNA-binding domain"/>
    <property type="match status" value="1"/>
</dbReference>
<keyword evidence="2" id="KW-0238">DNA-binding</keyword>
<dbReference type="Pfam" id="PF13404">
    <property type="entry name" value="HTH_AsnC-type"/>
    <property type="match status" value="1"/>
</dbReference>
<dbReference type="InterPro" id="IPR011008">
    <property type="entry name" value="Dimeric_a/b-barrel"/>
</dbReference>
<dbReference type="InterPro" id="IPR036388">
    <property type="entry name" value="WH-like_DNA-bd_sf"/>
</dbReference>
<feature type="domain" description="HTH asnC-type" evidence="4">
    <location>
        <begin position="12"/>
        <end position="72"/>
    </location>
</feature>
<dbReference type="Gene3D" id="1.10.10.10">
    <property type="entry name" value="Winged helix-like DNA-binding domain superfamily/Winged helix DNA-binding domain"/>
    <property type="match status" value="1"/>
</dbReference>
<dbReference type="EMBL" id="FNUC01000004">
    <property type="protein sequence ID" value="SEF11894.1"/>
    <property type="molecule type" value="Genomic_DNA"/>
</dbReference>
<proteinExistence type="predicted"/>
<evidence type="ECO:0000313" key="6">
    <source>
        <dbReference type="Proteomes" id="UP000181980"/>
    </source>
</evidence>
<gene>
    <name evidence="5" type="ORF">SAMN04488561_4140</name>
</gene>
<evidence type="ECO:0000256" key="1">
    <source>
        <dbReference type="ARBA" id="ARBA00023015"/>
    </source>
</evidence>